<accession>A0A940MUX8</accession>
<reference evidence="1" key="1">
    <citation type="submission" date="2021-03" db="EMBL/GenBank/DDBJ databases">
        <authorList>
            <person name="So Y."/>
        </authorList>
    </citation>
    <scope>NUCLEOTIDE SEQUENCE</scope>
    <source>
        <strain evidence="1">SG15</strain>
    </source>
</reference>
<dbReference type="Proteomes" id="UP000677537">
    <property type="component" value="Unassembled WGS sequence"/>
</dbReference>
<evidence type="ECO:0000313" key="2">
    <source>
        <dbReference type="Proteomes" id="UP000677537"/>
    </source>
</evidence>
<keyword evidence="2" id="KW-1185">Reference proteome</keyword>
<protein>
    <submittedName>
        <fullName evidence="1">Uncharacterized protein</fullName>
    </submittedName>
</protein>
<dbReference type="AlphaFoldDB" id="A0A940MUX8"/>
<dbReference type="RefSeq" id="WP_209371520.1">
    <property type="nucleotide sequence ID" value="NZ_JAGIZA010000003.1"/>
</dbReference>
<evidence type="ECO:0000313" key="1">
    <source>
        <dbReference type="EMBL" id="MBP0492173.1"/>
    </source>
</evidence>
<comment type="caution">
    <text evidence="1">The sequence shown here is derived from an EMBL/GenBank/DDBJ whole genome shotgun (WGS) entry which is preliminary data.</text>
</comment>
<dbReference type="EMBL" id="JAGIZA010000003">
    <property type="protein sequence ID" value="MBP0492173.1"/>
    <property type="molecule type" value="Genomic_DNA"/>
</dbReference>
<organism evidence="1 2">
    <name type="scientific">Roseomonas indoligenes</name>
    <dbReference type="NCBI Taxonomy" id="2820811"/>
    <lineage>
        <taxon>Bacteria</taxon>
        <taxon>Pseudomonadati</taxon>
        <taxon>Pseudomonadota</taxon>
        <taxon>Alphaproteobacteria</taxon>
        <taxon>Acetobacterales</taxon>
        <taxon>Roseomonadaceae</taxon>
        <taxon>Roseomonas</taxon>
    </lineage>
</organism>
<sequence>MADPQKPNAPVAPAAAVAPVAPAGDLVAQLAAAIRGEAETARQRDMDALARQRAVEDETRNRMGKTTLVAVTSFTLVDDENPTGRTILSGSEFEVSLFDLQKYAGKGLPRAPDPLTGGVTVSQA</sequence>
<name>A0A940MUX8_9PROT</name>
<gene>
    <name evidence="1" type="ORF">J5Y10_05205</name>
</gene>
<proteinExistence type="predicted"/>